<dbReference type="GO" id="GO:0016020">
    <property type="term" value="C:membrane"/>
    <property type="evidence" value="ECO:0007669"/>
    <property type="project" value="UniProtKB-SubCell"/>
</dbReference>
<keyword evidence="9" id="KW-1185">Reference proteome</keyword>
<keyword evidence="2 6" id="KW-0812">Transmembrane</keyword>
<feature type="transmembrane region" description="Helical" evidence="6">
    <location>
        <begin position="407"/>
        <end position="427"/>
    </location>
</feature>
<evidence type="ECO:0000256" key="5">
    <source>
        <dbReference type="SAM" id="MobiDB-lite"/>
    </source>
</evidence>
<evidence type="ECO:0000256" key="1">
    <source>
        <dbReference type="ARBA" id="ARBA00004141"/>
    </source>
</evidence>
<dbReference type="InterPro" id="IPR020846">
    <property type="entry name" value="MFS_dom"/>
</dbReference>
<organism evidence="8 9">
    <name type="scientific">Stichopus japonicus</name>
    <name type="common">Sea cucumber</name>
    <dbReference type="NCBI Taxonomy" id="307972"/>
    <lineage>
        <taxon>Eukaryota</taxon>
        <taxon>Metazoa</taxon>
        <taxon>Echinodermata</taxon>
        <taxon>Eleutherozoa</taxon>
        <taxon>Echinozoa</taxon>
        <taxon>Holothuroidea</taxon>
        <taxon>Aspidochirotacea</taxon>
        <taxon>Aspidochirotida</taxon>
        <taxon>Stichopodidae</taxon>
        <taxon>Apostichopus</taxon>
    </lineage>
</organism>
<evidence type="ECO:0000256" key="2">
    <source>
        <dbReference type="ARBA" id="ARBA00022692"/>
    </source>
</evidence>
<dbReference type="SUPFAM" id="SSF103473">
    <property type="entry name" value="MFS general substrate transporter"/>
    <property type="match status" value="1"/>
</dbReference>
<dbReference type="Pfam" id="PF07690">
    <property type="entry name" value="MFS_1"/>
    <property type="match status" value="1"/>
</dbReference>
<feature type="region of interest" description="Disordered" evidence="5">
    <location>
        <begin position="429"/>
        <end position="471"/>
    </location>
</feature>
<dbReference type="OrthoDB" id="5296287at2759"/>
<evidence type="ECO:0000256" key="4">
    <source>
        <dbReference type="ARBA" id="ARBA00023136"/>
    </source>
</evidence>
<dbReference type="PANTHER" id="PTHR24064">
    <property type="entry name" value="SOLUTE CARRIER FAMILY 22 MEMBER"/>
    <property type="match status" value="1"/>
</dbReference>
<evidence type="ECO:0000256" key="6">
    <source>
        <dbReference type="SAM" id="Phobius"/>
    </source>
</evidence>
<feature type="transmembrane region" description="Helical" evidence="6">
    <location>
        <begin position="285"/>
        <end position="306"/>
    </location>
</feature>
<dbReference type="EMBL" id="MRZV01001276">
    <property type="protein sequence ID" value="PIK39106.1"/>
    <property type="molecule type" value="Genomic_DNA"/>
</dbReference>
<dbReference type="InterPro" id="IPR036259">
    <property type="entry name" value="MFS_trans_sf"/>
</dbReference>
<feature type="transmembrane region" description="Helical" evidence="6">
    <location>
        <begin position="41"/>
        <end position="64"/>
    </location>
</feature>
<feature type="transmembrane region" description="Helical" evidence="6">
    <location>
        <begin position="76"/>
        <end position="98"/>
    </location>
</feature>
<feature type="compositionally biased region" description="Polar residues" evidence="5">
    <location>
        <begin position="429"/>
        <end position="439"/>
    </location>
</feature>
<protein>
    <submittedName>
        <fullName evidence="8">Putative organic cation transporter protein-like</fullName>
    </submittedName>
</protein>
<dbReference type="GO" id="GO:0022857">
    <property type="term" value="F:transmembrane transporter activity"/>
    <property type="evidence" value="ECO:0007669"/>
    <property type="project" value="InterPro"/>
</dbReference>
<gene>
    <name evidence="8" type="ORF">BSL78_24052</name>
</gene>
<evidence type="ECO:0000259" key="7">
    <source>
        <dbReference type="PROSITE" id="PS50850"/>
    </source>
</evidence>
<feature type="transmembrane region" description="Helical" evidence="6">
    <location>
        <begin position="104"/>
        <end position="123"/>
    </location>
</feature>
<name>A0A2G8JTL5_STIJA</name>
<reference evidence="8 9" key="1">
    <citation type="journal article" date="2017" name="PLoS Biol.">
        <title>The sea cucumber genome provides insights into morphological evolution and visceral regeneration.</title>
        <authorList>
            <person name="Zhang X."/>
            <person name="Sun L."/>
            <person name="Yuan J."/>
            <person name="Sun Y."/>
            <person name="Gao Y."/>
            <person name="Zhang L."/>
            <person name="Li S."/>
            <person name="Dai H."/>
            <person name="Hamel J.F."/>
            <person name="Liu C."/>
            <person name="Yu Y."/>
            <person name="Liu S."/>
            <person name="Lin W."/>
            <person name="Guo K."/>
            <person name="Jin S."/>
            <person name="Xu P."/>
            <person name="Storey K.B."/>
            <person name="Huan P."/>
            <person name="Zhang T."/>
            <person name="Zhou Y."/>
            <person name="Zhang J."/>
            <person name="Lin C."/>
            <person name="Li X."/>
            <person name="Xing L."/>
            <person name="Huo D."/>
            <person name="Sun M."/>
            <person name="Wang L."/>
            <person name="Mercier A."/>
            <person name="Li F."/>
            <person name="Yang H."/>
            <person name="Xiang J."/>
        </authorList>
    </citation>
    <scope>NUCLEOTIDE SEQUENCE [LARGE SCALE GENOMIC DNA]</scope>
    <source>
        <strain evidence="8">Shaxun</strain>
        <tissue evidence="8">Muscle</tissue>
    </source>
</reference>
<dbReference type="InterPro" id="IPR011701">
    <property type="entry name" value="MFS"/>
</dbReference>
<comment type="subcellular location">
    <subcellularLocation>
        <location evidence="1">Membrane</location>
        <topology evidence="1">Multi-pass membrane protein</topology>
    </subcellularLocation>
</comment>
<feature type="transmembrane region" description="Helical" evidence="6">
    <location>
        <begin position="379"/>
        <end position="401"/>
    </location>
</feature>
<dbReference type="Gene3D" id="1.20.1250.20">
    <property type="entry name" value="MFS general substrate transporter like domains"/>
    <property type="match status" value="1"/>
</dbReference>
<dbReference type="PROSITE" id="PS50850">
    <property type="entry name" value="MFS"/>
    <property type="match status" value="1"/>
</dbReference>
<evidence type="ECO:0000313" key="9">
    <source>
        <dbReference type="Proteomes" id="UP000230750"/>
    </source>
</evidence>
<dbReference type="Proteomes" id="UP000230750">
    <property type="component" value="Unassembled WGS sequence"/>
</dbReference>
<feature type="domain" description="Major facilitator superfamily (MFS) profile" evidence="7">
    <location>
        <begin position="1"/>
        <end position="431"/>
    </location>
</feature>
<evidence type="ECO:0000313" key="8">
    <source>
        <dbReference type="EMBL" id="PIK39106.1"/>
    </source>
</evidence>
<evidence type="ECO:0000256" key="3">
    <source>
        <dbReference type="ARBA" id="ARBA00022989"/>
    </source>
</evidence>
<feature type="transmembrane region" description="Helical" evidence="6">
    <location>
        <begin position="313"/>
        <end position="332"/>
    </location>
</feature>
<dbReference type="AlphaFoldDB" id="A0A2G8JTL5"/>
<feature type="transmembrane region" description="Helical" evidence="6">
    <location>
        <begin position="344"/>
        <end position="367"/>
    </location>
</feature>
<comment type="caution">
    <text evidence="8">The sequence shown here is derived from an EMBL/GenBank/DDBJ whole genome shotgun (WGS) entry which is preliminary data.</text>
</comment>
<accession>A0A2G8JTL5</accession>
<dbReference type="STRING" id="307972.A0A2G8JTL5"/>
<feature type="transmembrane region" description="Helical" evidence="6">
    <location>
        <begin position="252"/>
        <end position="273"/>
    </location>
</feature>
<keyword evidence="3 6" id="KW-1133">Transmembrane helix</keyword>
<sequence length="471" mass="52581">MIGAFGFGMLADRYGRKLVLFFSLVLYDVASLVTSVSPNYAFFLVVRFFAGIAQMGIWGCLNSLVSEFMIPKYRNIAMTIPLFFASIGLMIMAGLAFLIRDWRYLQLAITAPVVVATFGVWFLPESLRWLISNNKTKEANLLIERLAKINGKDVPTDIYQQDDVIKTKHISTVSGDTFPLNRYNNNQEQNNKTLPDDVIFNETHLEGGVKGETGQAVLETDIKNSEKSNENFEGANKDVVKNTYLDLFKPPVLHVTIVIIILRFTVSVVYFGFALSTGRLSGDPYLNFFYSALVEIPAKILSPFLYNWFRRTYIVSFCTFMCFAVLTTMAFIPAETKNGADLGTLTVVLALMGKFFVSLTIVGLLLLTMELFPTPMRNMGNGLTLCVGRIGAILAPFMLYADNFVEDFSAILMAVLSLTTAVSILTLPDTRSTPQPQTTEDLRQIMNSSKRKKSEKKGQDNEAYDSNSDSI</sequence>
<keyword evidence="4 6" id="KW-0472">Membrane</keyword>
<proteinExistence type="predicted"/>